<dbReference type="AlphaFoldDB" id="A0AAD4SWK1"/>
<comment type="caution">
    <text evidence="1">The sequence shown here is derived from an EMBL/GenBank/DDBJ whole genome shotgun (WGS) entry which is preliminary data.</text>
</comment>
<organism evidence="1 2">
    <name type="scientific">Papaver atlanticum</name>
    <dbReference type="NCBI Taxonomy" id="357466"/>
    <lineage>
        <taxon>Eukaryota</taxon>
        <taxon>Viridiplantae</taxon>
        <taxon>Streptophyta</taxon>
        <taxon>Embryophyta</taxon>
        <taxon>Tracheophyta</taxon>
        <taxon>Spermatophyta</taxon>
        <taxon>Magnoliopsida</taxon>
        <taxon>Ranunculales</taxon>
        <taxon>Papaveraceae</taxon>
        <taxon>Papaveroideae</taxon>
        <taxon>Papaver</taxon>
    </lineage>
</organism>
<keyword evidence="2" id="KW-1185">Reference proteome</keyword>
<evidence type="ECO:0000313" key="2">
    <source>
        <dbReference type="Proteomes" id="UP001202328"/>
    </source>
</evidence>
<protein>
    <submittedName>
        <fullName evidence="1">Uncharacterized protein</fullName>
    </submittedName>
</protein>
<evidence type="ECO:0000313" key="1">
    <source>
        <dbReference type="EMBL" id="KAI3925052.1"/>
    </source>
</evidence>
<proteinExistence type="predicted"/>
<gene>
    <name evidence="1" type="ORF">MKW98_009702</name>
</gene>
<dbReference type="EMBL" id="JAJJMB010008202">
    <property type="protein sequence ID" value="KAI3925052.1"/>
    <property type="molecule type" value="Genomic_DNA"/>
</dbReference>
<dbReference type="Proteomes" id="UP001202328">
    <property type="component" value="Unassembled WGS sequence"/>
</dbReference>
<name>A0AAD4SWK1_9MAGN</name>
<sequence length="107" mass="12101">MLVKSDENYKSNIRIIKNTHITKFIDTLIPSPCVSNSTILNRTSLAAHRRMILQDDRSNTFPEIMCLAVECSDIIPNWDPDRVCPEIRCSKGVYTPCCECPKCCPPA</sequence>
<accession>A0AAD4SWK1</accession>
<reference evidence="1" key="1">
    <citation type="submission" date="2022-04" db="EMBL/GenBank/DDBJ databases">
        <title>A functionally conserved STORR gene fusion in Papaver species that diverged 16.8 million years ago.</title>
        <authorList>
            <person name="Catania T."/>
        </authorList>
    </citation>
    <scope>NUCLEOTIDE SEQUENCE</scope>
    <source>
        <strain evidence="1">S-188037</strain>
    </source>
</reference>